<evidence type="ECO:0000256" key="2">
    <source>
        <dbReference type="ARBA" id="ARBA00022801"/>
    </source>
</evidence>
<dbReference type="AlphaFoldDB" id="A0A1L9S1G3"/>
<organism evidence="6 7">
    <name type="scientific">Aspergillus wentii DTO 134E9</name>
    <dbReference type="NCBI Taxonomy" id="1073089"/>
    <lineage>
        <taxon>Eukaryota</taxon>
        <taxon>Fungi</taxon>
        <taxon>Dikarya</taxon>
        <taxon>Ascomycota</taxon>
        <taxon>Pezizomycotina</taxon>
        <taxon>Eurotiomycetes</taxon>
        <taxon>Eurotiomycetidae</taxon>
        <taxon>Eurotiales</taxon>
        <taxon>Aspergillaceae</taxon>
        <taxon>Aspergillus</taxon>
        <taxon>Aspergillus subgen. Cremei</taxon>
    </lineage>
</organism>
<evidence type="ECO:0000313" key="7">
    <source>
        <dbReference type="Proteomes" id="UP000184383"/>
    </source>
</evidence>
<sequence>MTLLPSLILCVSLFQVGYSKQYLPPSTGPCNVQITPAELVDLSRVDPFSPDHSKRAIMASSFVPVNCSDESQYSPYVSQKVAAVMDQMLPLVGISFPNVTSKNFMIETKSNGSHPSLPGKEYPVIIFSPGMGASRFIYSSLMQSVASMGFVVISVDHPYDSAIVEFPDGKSINSLGVKKLRENILTALDTRAKDLSFTLDQLEETPKLIPSSFTGRLQLDKVSVIGHSFGGAAAADVMINDTRFAGGMNLDGALWGSVLQQGLDRPFINFGEGKFLHILNKTWSETWPHLRGFRREFKLNGSYHMTFSDLPLLVENAPISLEAKKNATAAVGNVSGLRVRTILSDYIAAASTYFTTGKKSPLLDRSSAEYPEVVIVR</sequence>
<dbReference type="PANTHER" id="PTHR10272:SF14">
    <property type="entry name" value="PAF ACETYLHYDROLASE FAMILY PROTEIN"/>
    <property type="match status" value="1"/>
</dbReference>
<dbReference type="Gene3D" id="3.40.50.1820">
    <property type="entry name" value="alpha/beta hydrolase"/>
    <property type="match status" value="1"/>
</dbReference>
<evidence type="ECO:0000256" key="5">
    <source>
        <dbReference type="SAM" id="SignalP"/>
    </source>
</evidence>
<keyword evidence="2" id="KW-0378">Hydrolase</keyword>
<gene>
    <name evidence="6" type="ORF">ASPWEDRAFT_731661</name>
</gene>
<protein>
    <recommendedName>
        <fullName evidence="1">1-alkyl-2-acetylglycerophosphocholine esterase</fullName>
        <ecNumber evidence="1">3.1.1.47</ecNumber>
    </recommendedName>
</protein>
<evidence type="ECO:0000256" key="1">
    <source>
        <dbReference type="ARBA" id="ARBA00013201"/>
    </source>
</evidence>
<evidence type="ECO:0000256" key="3">
    <source>
        <dbReference type="ARBA" id="ARBA00022963"/>
    </source>
</evidence>
<dbReference type="STRING" id="1073089.A0A1L9S1G3"/>
<dbReference type="PANTHER" id="PTHR10272">
    <property type="entry name" value="PLATELET-ACTIVATING FACTOR ACETYLHYDROLASE"/>
    <property type="match status" value="1"/>
</dbReference>
<evidence type="ECO:0000313" key="6">
    <source>
        <dbReference type="EMBL" id="OJJ41007.1"/>
    </source>
</evidence>
<dbReference type="Pfam" id="PF03403">
    <property type="entry name" value="PAF-AH_p_II"/>
    <property type="match status" value="1"/>
</dbReference>
<dbReference type="GO" id="GO:0016042">
    <property type="term" value="P:lipid catabolic process"/>
    <property type="evidence" value="ECO:0007669"/>
    <property type="project" value="UniProtKB-KW"/>
</dbReference>
<keyword evidence="5" id="KW-0732">Signal</keyword>
<dbReference type="EC" id="3.1.1.47" evidence="1"/>
<dbReference type="GO" id="GO:0003847">
    <property type="term" value="F:1-alkyl-2-acetylglycerophosphocholine esterase activity"/>
    <property type="evidence" value="ECO:0007669"/>
    <property type="project" value="UniProtKB-EC"/>
</dbReference>
<reference evidence="7" key="1">
    <citation type="journal article" date="2017" name="Genome Biol.">
        <title>Comparative genomics reveals high biological diversity and specific adaptations in the industrially and medically important fungal genus Aspergillus.</title>
        <authorList>
            <person name="de Vries R.P."/>
            <person name="Riley R."/>
            <person name="Wiebenga A."/>
            <person name="Aguilar-Osorio G."/>
            <person name="Amillis S."/>
            <person name="Uchima C.A."/>
            <person name="Anderluh G."/>
            <person name="Asadollahi M."/>
            <person name="Askin M."/>
            <person name="Barry K."/>
            <person name="Battaglia E."/>
            <person name="Bayram O."/>
            <person name="Benocci T."/>
            <person name="Braus-Stromeyer S.A."/>
            <person name="Caldana C."/>
            <person name="Canovas D."/>
            <person name="Cerqueira G.C."/>
            <person name="Chen F."/>
            <person name="Chen W."/>
            <person name="Choi C."/>
            <person name="Clum A."/>
            <person name="Dos Santos R.A."/>
            <person name="Damasio A.R."/>
            <person name="Diallinas G."/>
            <person name="Emri T."/>
            <person name="Fekete E."/>
            <person name="Flipphi M."/>
            <person name="Freyberg S."/>
            <person name="Gallo A."/>
            <person name="Gournas C."/>
            <person name="Habgood R."/>
            <person name="Hainaut M."/>
            <person name="Harispe M.L."/>
            <person name="Henrissat B."/>
            <person name="Hilden K.S."/>
            <person name="Hope R."/>
            <person name="Hossain A."/>
            <person name="Karabika E."/>
            <person name="Karaffa L."/>
            <person name="Karanyi Z."/>
            <person name="Krasevec N."/>
            <person name="Kuo A."/>
            <person name="Kusch H."/>
            <person name="LaButti K."/>
            <person name="Lagendijk E.L."/>
            <person name="Lapidus A."/>
            <person name="Levasseur A."/>
            <person name="Lindquist E."/>
            <person name="Lipzen A."/>
            <person name="Logrieco A.F."/>
            <person name="MacCabe A."/>
            <person name="Maekelae M.R."/>
            <person name="Malavazi I."/>
            <person name="Melin P."/>
            <person name="Meyer V."/>
            <person name="Mielnichuk N."/>
            <person name="Miskei M."/>
            <person name="Molnar A.P."/>
            <person name="Mule G."/>
            <person name="Ngan C.Y."/>
            <person name="Orejas M."/>
            <person name="Orosz E."/>
            <person name="Ouedraogo J.P."/>
            <person name="Overkamp K.M."/>
            <person name="Park H.-S."/>
            <person name="Perrone G."/>
            <person name="Piumi F."/>
            <person name="Punt P.J."/>
            <person name="Ram A.F."/>
            <person name="Ramon A."/>
            <person name="Rauscher S."/>
            <person name="Record E."/>
            <person name="Riano-Pachon D.M."/>
            <person name="Robert V."/>
            <person name="Roehrig J."/>
            <person name="Ruller R."/>
            <person name="Salamov A."/>
            <person name="Salih N.S."/>
            <person name="Samson R.A."/>
            <person name="Sandor E."/>
            <person name="Sanguinetti M."/>
            <person name="Schuetze T."/>
            <person name="Sepcic K."/>
            <person name="Shelest E."/>
            <person name="Sherlock G."/>
            <person name="Sophianopoulou V."/>
            <person name="Squina F.M."/>
            <person name="Sun H."/>
            <person name="Susca A."/>
            <person name="Todd R.B."/>
            <person name="Tsang A."/>
            <person name="Unkles S.E."/>
            <person name="van de Wiele N."/>
            <person name="van Rossen-Uffink D."/>
            <person name="Oliveira J.V."/>
            <person name="Vesth T.C."/>
            <person name="Visser J."/>
            <person name="Yu J.-H."/>
            <person name="Zhou M."/>
            <person name="Andersen M.R."/>
            <person name="Archer D.B."/>
            <person name="Baker S.E."/>
            <person name="Benoit I."/>
            <person name="Brakhage A.A."/>
            <person name="Braus G.H."/>
            <person name="Fischer R."/>
            <person name="Frisvad J.C."/>
            <person name="Goldman G.H."/>
            <person name="Houbraken J."/>
            <person name="Oakley B."/>
            <person name="Pocsi I."/>
            <person name="Scazzocchio C."/>
            <person name="Seiboth B."/>
            <person name="vanKuyk P.A."/>
            <person name="Wortman J."/>
            <person name="Dyer P.S."/>
            <person name="Grigoriev I.V."/>
        </authorList>
    </citation>
    <scope>NUCLEOTIDE SEQUENCE [LARGE SCALE GENOMIC DNA]</scope>
    <source>
        <strain evidence="7">DTO 134E9</strain>
    </source>
</reference>
<dbReference type="EMBL" id="KV878209">
    <property type="protein sequence ID" value="OJJ41007.1"/>
    <property type="molecule type" value="Genomic_DNA"/>
</dbReference>
<proteinExistence type="predicted"/>
<name>A0A1L9S1G3_ASPWE</name>
<dbReference type="RefSeq" id="XP_040694683.1">
    <property type="nucleotide sequence ID" value="XM_040839291.1"/>
</dbReference>
<keyword evidence="7" id="KW-1185">Reference proteome</keyword>
<dbReference type="Proteomes" id="UP000184383">
    <property type="component" value="Unassembled WGS sequence"/>
</dbReference>
<dbReference type="OrthoDB" id="2363873at2759"/>
<dbReference type="SUPFAM" id="SSF53474">
    <property type="entry name" value="alpha/beta-Hydrolases"/>
    <property type="match status" value="1"/>
</dbReference>
<dbReference type="VEuPathDB" id="FungiDB:ASPWEDRAFT_731661"/>
<evidence type="ECO:0000256" key="4">
    <source>
        <dbReference type="ARBA" id="ARBA00023098"/>
    </source>
</evidence>
<accession>A0A1L9S1G3</accession>
<keyword evidence="3" id="KW-0442">Lipid degradation</keyword>
<dbReference type="GeneID" id="63755139"/>
<feature type="signal peptide" evidence="5">
    <location>
        <begin position="1"/>
        <end position="19"/>
    </location>
</feature>
<dbReference type="InterPro" id="IPR029058">
    <property type="entry name" value="AB_hydrolase_fold"/>
</dbReference>
<keyword evidence="4" id="KW-0443">Lipid metabolism</keyword>
<feature type="chain" id="PRO_5012679644" description="1-alkyl-2-acetylglycerophosphocholine esterase" evidence="5">
    <location>
        <begin position="20"/>
        <end position="377"/>
    </location>
</feature>